<organism evidence="2 3">
    <name type="scientific">Deinococcus ficus</name>
    <dbReference type="NCBI Taxonomy" id="317577"/>
    <lineage>
        <taxon>Bacteria</taxon>
        <taxon>Thermotogati</taxon>
        <taxon>Deinococcota</taxon>
        <taxon>Deinococci</taxon>
        <taxon>Deinococcales</taxon>
        <taxon>Deinococcaceae</taxon>
        <taxon>Deinococcus</taxon>
    </lineage>
</organism>
<geneLocation type="plasmid" evidence="3">
    <name>pdfi3</name>
</geneLocation>
<dbReference type="SUPFAM" id="SSF54106">
    <property type="entry name" value="LysM domain"/>
    <property type="match status" value="1"/>
</dbReference>
<keyword evidence="2" id="KW-0614">Plasmid</keyword>
<reference evidence="2 3" key="1">
    <citation type="submission" date="2017-05" db="EMBL/GenBank/DDBJ databases">
        <title>The complete genome sequence of Deinococcus ficus isolated from the rhizosphere of the Ficus religiosa L. in Taiwan.</title>
        <authorList>
            <person name="Wu K.-M."/>
            <person name="Liao T.-L."/>
            <person name="Liu Y.-M."/>
            <person name="Young C.-C."/>
            <person name="Tsai S.-F."/>
        </authorList>
    </citation>
    <scope>NUCLEOTIDE SEQUENCE [LARGE SCALE GENOMIC DNA]</scope>
    <source>
        <strain evidence="2 3">CC-FR2-10</strain>
        <plasmid evidence="3">pdfi3</plasmid>
    </source>
</reference>
<gene>
    <name evidence="2" type="ORF">DFI_18275</name>
</gene>
<dbReference type="Pfam" id="PF01476">
    <property type="entry name" value="LysM"/>
    <property type="match status" value="1"/>
</dbReference>
<dbReference type="Gene3D" id="3.40.710.10">
    <property type="entry name" value="DD-peptidase/beta-lactamase superfamily"/>
    <property type="match status" value="1"/>
</dbReference>
<sequence>MPPTHNPGRKARRTAVCAAELRPPYPFFTSDSSRTVTTPSGKRLYAESIMAKTPNWTMICGLLLAATLSSSTLAAAPVMGPPAADTPATYAVQPGDTLSSISRRTGVPVQVLQRLNGLTGPDLRPGQLLQLGVATPVPLAAAPAPATTCGPAVSAPRPPVPLPAFVTGKVSFYAAVYDPKTAAPVRAYAIGPANQVMPLASAYKTAVLWATLRDVDAGRLTLNTRLETTEANRSIEFYSRGSNTVSHLLQAAIGKSENTASDILHRKVGTERVAALVAERSPCTQVMLTNKAQWGAQAGLFPELIPPTNHDVMLRAAQQYQALGLKERIAFASRLNARSLQVTGPAVERDLDVYFKGPNYDLALDTALQNISTARSYADFLAYLHLKGGLTPQSDKVMRAMLSQGCCRPKTAPFPYSYWGAKAGSGWRLLTLTGAVQLPNGRLMTYAYLNHESKTLDAELMEAQIRPLMVWLGSVLGPLGR</sequence>
<keyword evidence="3" id="KW-1185">Reference proteome</keyword>
<dbReference type="InterPro" id="IPR045155">
    <property type="entry name" value="Beta-lactam_cat"/>
</dbReference>
<dbReference type="InterPro" id="IPR036779">
    <property type="entry name" value="LysM_dom_sf"/>
</dbReference>
<evidence type="ECO:0000313" key="2">
    <source>
        <dbReference type="EMBL" id="ASN83148.1"/>
    </source>
</evidence>
<protein>
    <recommendedName>
        <fullName evidence="1">LysM domain-containing protein</fullName>
    </recommendedName>
</protein>
<dbReference type="InterPro" id="IPR018392">
    <property type="entry name" value="LysM"/>
</dbReference>
<dbReference type="GO" id="GO:0030655">
    <property type="term" value="P:beta-lactam antibiotic catabolic process"/>
    <property type="evidence" value="ECO:0007669"/>
    <property type="project" value="InterPro"/>
</dbReference>
<dbReference type="Pfam" id="PF13354">
    <property type="entry name" value="Beta-lactamase2"/>
    <property type="match status" value="1"/>
</dbReference>
<dbReference type="CDD" id="cd00118">
    <property type="entry name" value="LysM"/>
    <property type="match status" value="1"/>
</dbReference>
<dbReference type="PROSITE" id="PS51782">
    <property type="entry name" value="LYSM"/>
    <property type="match status" value="1"/>
</dbReference>
<name>A0A221T2L4_9DEIO</name>
<dbReference type="SMART" id="SM00257">
    <property type="entry name" value="LysM"/>
    <property type="match status" value="1"/>
</dbReference>
<dbReference type="InterPro" id="IPR012338">
    <property type="entry name" value="Beta-lactam/transpept-like"/>
</dbReference>
<evidence type="ECO:0000259" key="1">
    <source>
        <dbReference type="PROSITE" id="PS51782"/>
    </source>
</evidence>
<proteinExistence type="predicted"/>
<dbReference type="KEGG" id="dfc:DFI_18275"/>
<dbReference type="InterPro" id="IPR000871">
    <property type="entry name" value="Beta-lactam_class-A"/>
</dbReference>
<dbReference type="Gene3D" id="3.10.350.10">
    <property type="entry name" value="LysM domain"/>
    <property type="match status" value="1"/>
</dbReference>
<dbReference type="GO" id="GO:0046677">
    <property type="term" value="P:response to antibiotic"/>
    <property type="evidence" value="ECO:0007669"/>
    <property type="project" value="InterPro"/>
</dbReference>
<dbReference type="AlphaFoldDB" id="A0A221T2L4"/>
<dbReference type="SUPFAM" id="SSF56601">
    <property type="entry name" value="beta-lactamase/transpeptidase-like"/>
    <property type="match status" value="1"/>
</dbReference>
<dbReference type="GO" id="GO:0008800">
    <property type="term" value="F:beta-lactamase activity"/>
    <property type="evidence" value="ECO:0007669"/>
    <property type="project" value="InterPro"/>
</dbReference>
<dbReference type="Proteomes" id="UP000259030">
    <property type="component" value="Plasmid pDFI3"/>
</dbReference>
<evidence type="ECO:0000313" key="3">
    <source>
        <dbReference type="Proteomes" id="UP000259030"/>
    </source>
</evidence>
<dbReference type="EMBL" id="CP021084">
    <property type="protein sequence ID" value="ASN83148.1"/>
    <property type="molecule type" value="Genomic_DNA"/>
</dbReference>
<accession>A0A221T2L4</accession>
<dbReference type="PANTHER" id="PTHR35333">
    <property type="entry name" value="BETA-LACTAMASE"/>
    <property type="match status" value="1"/>
</dbReference>
<feature type="domain" description="LysM" evidence="1">
    <location>
        <begin position="88"/>
        <end position="131"/>
    </location>
</feature>
<dbReference type="PANTHER" id="PTHR35333:SF4">
    <property type="entry name" value="SLR0121 PROTEIN"/>
    <property type="match status" value="1"/>
</dbReference>